<dbReference type="NCBIfam" id="NF011527">
    <property type="entry name" value="PRK14968.1-1"/>
    <property type="match status" value="1"/>
</dbReference>
<dbReference type="InterPro" id="IPR004557">
    <property type="entry name" value="PrmC-related"/>
</dbReference>
<dbReference type="PANTHER" id="PTHR45875">
    <property type="entry name" value="METHYLTRANSFERASE N6AMT1"/>
    <property type="match status" value="1"/>
</dbReference>
<evidence type="ECO:0000259" key="4">
    <source>
        <dbReference type="Pfam" id="PF13649"/>
    </source>
</evidence>
<keyword evidence="3" id="KW-0949">S-adenosyl-L-methionine</keyword>
<dbReference type="AlphaFoldDB" id="A0A1G8W658"/>
<dbReference type="SUPFAM" id="SSF53335">
    <property type="entry name" value="S-adenosyl-L-methionine-dependent methyltransferases"/>
    <property type="match status" value="1"/>
</dbReference>
<dbReference type="OrthoDB" id="27149at2157"/>
<evidence type="ECO:0000256" key="2">
    <source>
        <dbReference type="ARBA" id="ARBA00022679"/>
    </source>
</evidence>
<dbReference type="EMBL" id="FNFC01000008">
    <property type="protein sequence ID" value="SDJ73606.1"/>
    <property type="molecule type" value="Genomic_DNA"/>
</dbReference>
<dbReference type="NCBIfam" id="TIGR00537">
    <property type="entry name" value="hemK_rel_arch"/>
    <property type="match status" value="1"/>
</dbReference>
<reference evidence="5 6" key="1">
    <citation type="submission" date="2016-10" db="EMBL/GenBank/DDBJ databases">
        <authorList>
            <person name="de Groot N.N."/>
        </authorList>
    </citation>
    <scope>NUCLEOTIDE SEQUENCE [LARGE SCALE GENOMIC DNA]</scope>
    <source>
        <strain evidence="5 6">IBRC-M10015</strain>
    </source>
</reference>
<dbReference type="GO" id="GO:0032259">
    <property type="term" value="P:methylation"/>
    <property type="evidence" value="ECO:0007669"/>
    <property type="project" value="UniProtKB-KW"/>
</dbReference>
<dbReference type="STRING" id="890420.SAMN05216226_10891"/>
<dbReference type="PANTHER" id="PTHR45875:SF1">
    <property type="entry name" value="METHYLTRANSFERASE N6AMT1"/>
    <property type="match status" value="1"/>
</dbReference>
<sequence length="196" mass="21015">MTDDEHPQLTELRELDQVYQPAEDSHLLASTAAADIDGGASVLDVGTGAGYVADYIREESGASVVGVDLNPMACEQARGRDLAVLRGDLVSPFRAATFDVVCFNPPYLPDAPEGVWDDWMEQAITGGEDGRAVIREFLADVGRVLRPDGSVYLLISTVTGLEDVRSLAADNGFGSKVIAEKSESFETLIVLRLSPE</sequence>
<evidence type="ECO:0000256" key="1">
    <source>
        <dbReference type="ARBA" id="ARBA00022603"/>
    </source>
</evidence>
<organism evidence="5 6">
    <name type="scientific">Halovenus aranensis</name>
    <dbReference type="NCBI Taxonomy" id="890420"/>
    <lineage>
        <taxon>Archaea</taxon>
        <taxon>Methanobacteriati</taxon>
        <taxon>Methanobacteriota</taxon>
        <taxon>Stenosarchaea group</taxon>
        <taxon>Halobacteria</taxon>
        <taxon>Halobacteriales</taxon>
        <taxon>Haloarculaceae</taxon>
        <taxon>Halovenus</taxon>
    </lineage>
</organism>
<dbReference type="Proteomes" id="UP000198856">
    <property type="component" value="Unassembled WGS sequence"/>
</dbReference>
<keyword evidence="1 5" id="KW-0489">Methyltransferase</keyword>
<dbReference type="CDD" id="cd02440">
    <property type="entry name" value="AdoMet_MTases"/>
    <property type="match status" value="1"/>
</dbReference>
<gene>
    <name evidence="5" type="ORF">SAMN05216226_10891</name>
</gene>
<dbReference type="InterPro" id="IPR052190">
    <property type="entry name" value="Euk-Arch_PrmC-MTase"/>
</dbReference>
<keyword evidence="2 5" id="KW-0808">Transferase</keyword>
<dbReference type="GO" id="GO:0008276">
    <property type="term" value="F:protein methyltransferase activity"/>
    <property type="evidence" value="ECO:0007669"/>
    <property type="project" value="TreeGrafter"/>
</dbReference>
<evidence type="ECO:0000313" key="6">
    <source>
        <dbReference type="Proteomes" id="UP000198856"/>
    </source>
</evidence>
<dbReference type="GO" id="GO:0008757">
    <property type="term" value="F:S-adenosylmethionine-dependent methyltransferase activity"/>
    <property type="evidence" value="ECO:0007669"/>
    <property type="project" value="InterPro"/>
</dbReference>
<dbReference type="InterPro" id="IPR041698">
    <property type="entry name" value="Methyltransf_25"/>
</dbReference>
<dbReference type="Pfam" id="PF13649">
    <property type="entry name" value="Methyltransf_25"/>
    <property type="match status" value="1"/>
</dbReference>
<proteinExistence type="predicted"/>
<feature type="domain" description="Methyltransferase" evidence="4">
    <location>
        <begin position="42"/>
        <end position="104"/>
    </location>
</feature>
<dbReference type="RefSeq" id="WP_092702358.1">
    <property type="nucleotide sequence ID" value="NZ_FNFC01000008.1"/>
</dbReference>
<dbReference type="GO" id="GO:0035657">
    <property type="term" value="C:eRF1 methyltransferase complex"/>
    <property type="evidence" value="ECO:0007669"/>
    <property type="project" value="TreeGrafter"/>
</dbReference>
<evidence type="ECO:0000256" key="3">
    <source>
        <dbReference type="ARBA" id="ARBA00022691"/>
    </source>
</evidence>
<protein>
    <submittedName>
        <fullName evidence="5">Release factor glutamine methyltransferase</fullName>
    </submittedName>
</protein>
<accession>A0A1G8W658</accession>
<dbReference type="InterPro" id="IPR029063">
    <property type="entry name" value="SAM-dependent_MTases_sf"/>
</dbReference>
<dbReference type="Gene3D" id="3.40.50.150">
    <property type="entry name" value="Vaccinia Virus protein VP39"/>
    <property type="match status" value="1"/>
</dbReference>
<keyword evidence="6" id="KW-1185">Reference proteome</keyword>
<name>A0A1G8W658_9EURY</name>
<evidence type="ECO:0000313" key="5">
    <source>
        <dbReference type="EMBL" id="SDJ73606.1"/>
    </source>
</evidence>